<accession>A0A426TAX7</accession>
<gene>
    <name evidence="5" type="ORF">EI998_09115</name>
</gene>
<proteinExistence type="predicted"/>
<dbReference type="EMBL" id="RSDO01000019">
    <property type="protein sequence ID" value="RRR51190.1"/>
    <property type="molecule type" value="Genomic_DNA"/>
</dbReference>
<dbReference type="PANTHER" id="PTHR40038:SF1">
    <property type="entry name" value="MEMBRANE-ASSOCIATED PROTEIN TCAA"/>
    <property type="match status" value="1"/>
</dbReference>
<feature type="domain" description="TcaA protein NTF2-like" evidence="4">
    <location>
        <begin position="411"/>
        <end position="523"/>
    </location>
</feature>
<evidence type="ECO:0000313" key="5">
    <source>
        <dbReference type="EMBL" id="RRR51190.1"/>
    </source>
</evidence>
<feature type="region of interest" description="Disordered" evidence="1">
    <location>
        <begin position="389"/>
        <end position="411"/>
    </location>
</feature>
<reference evidence="5 6" key="1">
    <citation type="submission" date="2018-11" db="EMBL/GenBank/DDBJ databases">
        <authorList>
            <person name="Stevens M.J."/>
            <person name="Cernela N."/>
            <person name="Spoerry Serrano N."/>
            <person name="Schmitt S."/>
            <person name="Schrenzel J."/>
            <person name="Stephan R."/>
        </authorList>
    </citation>
    <scope>NUCLEOTIDE SEQUENCE [LARGE SCALE GENOMIC DNA]</scope>
    <source>
        <strain evidence="5 6">PP422</strain>
    </source>
</reference>
<dbReference type="InterPro" id="IPR054528">
    <property type="entry name" value="TcaA_5th"/>
</dbReference>
<evidence type="ECO:0000259" key="3">
    <source>
        <dbReference type="Pfam" id="PF22813"/>
    </source>
</evidence>
<reference evidence="5 6" key="2">
    <citation type="submission" date="2018-12" db="EMBL/GenBank/DDBJ databases">
        <title>Whole-genome sequences of fifteen clinical Streptococcus suis strains isolated from pigs between 2006 and 2018.</title>
        <authorList>
            <person name="Stevens M.J.A."/>
            <person name="Cernela N."/>
            <person name="Spoerry Serrano N."/>
            <person name="Schmitt S."/>
            <person name="Schrenzel J."/>
            <person name="Stephan R."/>
        </authorList>
    </citation>
    <scope>NUCLEOTIDE SEQUENCE [LARGE SCALE GENOMIC DNA]</scope>
    <source>
        <strain evidence="5 6">PP422</strain>
    </source>
</reference>
<feature type="domain" description="TcaA second" evidence="3">
    <location>
        <begin position="142"/>
        <end position="231"/>
    </location>
</feature>
<evidence type="ECO:0000256" key="1">
    <source>
        <dbReference type="SAM" id="MobiDB-lite"/>
    </source>
</evidence>
<keyword evidence="2" id="KW-1133">Transmembrane helix</keyword>
<feature type="transmembrane region" description="Helical" evidence="2">
    <location>
        <begin position="114"/>
        <end position="133"/>
    </location>
</feature>
<dbReference type="AlphaFoldDB" id="A0A426TAX7"/>
<organism evidence="5 6">
    <name type="scientific">Streptococcus suis</name>
    <dbReference type="NCBI Taxonomy" id="1307"/>
    <lineage>
        <taxon>Bacteria</taxon>
        <taxon>Bacillati</taxon>
        <taxon>Bacillota</taxon>
        <taxon>Bacilli</taxon>
        <taxon>Lactobacillales</taxon>
        <taxon>Streptococcaceae</taxon>
        <taxon>Streptococcus</taxon>
    </lineage>
</organism>
<comment type="caution">
    <text evidence="5">The sequence shown here is derived from an EMBL/GenBank/DDBJ whole genome shotgun (WGS) entry which is preliminary data.</text>
</comment>
<dbReference type="Proteomes" id="UP000274117">
    <property type="component" value="Unassembled WGS sequence"/>
</dbReference>
<protein>
    <recommendedName>
        <fullName evidence="7">Membrane-associated protein</fullName>
    </recommendedName>
</protein>
<keyword evidence="2" id="KW-0472">Membrane</keyword>
<dbReference type="InterPro" id="IPR054529">
    <property type="entry name" value="TcaA_2nd"/>
</dbReference>
<evidence type="ECO:0000256" key="2">
    <source>
        <dbReference type="SAM" id="Phobius"/>
    </source>
</evidence>
<evidence type="ECO:0000259" key="4">
    <source>
        <dbReference type="Pfam" id="PF22819"/>
    </source>
</evidence>
<dbReference type="PANTHER" id="PTHR40038">
    <property type="entry name" value="MEMBRANE-ASSOCIATED PROTEIN TCAA"/>
    <property type="match status" value="1"/>
</dbReference>
<dbReference type="Pfam" id="PF22813">
    <property type="entry name" value="TcaA_2nd"/>
    <property type="match status" value="1"/>
</dbReference>
<name>A0A426TAX7_STRSU</name>
<evidence type="ECO:0000313" key="6">
    <source>
        <dbReference type="Proteomes" id="UP000274117"/>
    </source>
</evidence>
<keyword evidence="2" id="KW-0812">Transmembrane</keyword>
<sequence>MATKEKWIDLFEKVVGRKPTPAEFVKAKEVDFDLKQIKAIAGLDSEQQVAVENVAENGAETVAEAVQAAQPVQPVAEVVPVAPAQPVQEVEQVLVEQPVFTTYQTKPQSKKKKILFGLGAVALLALGAGYYYMDSVTGMDIAVDEFQTAVDSNDYDQIATLLSSNDDKWSKSEAKDFIQYLNSEGVDIKSELDAIEASGGKNTFNDQRGNKLLGLREKGRKLGLFPEYQVTSYPVEILVNSDLSELSIDDQKIEANKETSLGEHHFANKEFKAKGKTKSGDFETSLQPNLSQAEENRIVMTLSPVQKTLNLHLPVDNGSIKDIKVFSGDKEIAKSLSDSVEVLDNQHLDLKVSFNFEGATFTTESTKVLVDPAVGEIYADLTMSSEESKKLTDAQKAKESKEAQAKEEQETKEKIQTFMNDYIESMRSSITHRTVQFDRYFDTSSEVYRIYVNYIEGGGVARANIDYQTTIDYTVTDVKKDGDNYVVTVHNQFREVYLNGKSSTLTKKQVFNLRQNGDSFLIYGVSET</sequence>
<dbReference type="Pfam" id="PF22819">
    <property type="entry name" value="TcaA_5th"/>
    <property type="match status" value="1"/>
</dbReference>
<evidence type="ECO:0008006" key="7">
    <source>
        <dbReference type="Google" id="ProtNLM"/>
    </source>
</evidence>